<gene>
    <name evidence="1" type="ORF">I8J30_18825</name>
</gene>
<protein>
    <submittedName>
        <fullName evidence="1">Uncharacterized protein</fullName>
    </submittedName>
</protein>
<sequence length="118" mass="12209">MLDMKVSVPRYGQGPGVPIPVGFIPTAPTDNKYDIAPGYFQADVGIYADPLPPNNRIALNAVIGVIGTSANGQIIVKLFKSLDPVEIGVEIADTRIGAIKQNESPFAAASGLSCGGAK</sequence>
<evidence type="ECO:0000313" key="2">
    <source>
        <dbReference type="Proteomes" id="UP000673394"/>
    </source>
</evidence>
<name>A0ABS5CG04_9BACL</name>
<dbReference type="Proteomes" id="UP000673394">
    <property type="component" value="Unassembled WGS sequence"/>
</dbReference>
<evidence type="ECO:0000313" key="1">
    <source>
        <dbReference type="EMBL" id="MBP3964778.1"/>
    </source>
</evidence>
<accession>A0ABS5CG04</accession>
<reference evidence="1 2" key="1">
    <citation type="submission" date="2021-04" db="EMBL/GenBank/DDBJ databases">
        <title>Paenibacillus sp. DLE-14 whole genome sequence.</title>
        <authorList>
            <person name="Ham Y.J."/>
        </authorList>
    </citation>
    <scope>NUCLEOTIDE SEQUENCE [LARGE SCALE GENOMIC DNA]</scope>
    <source>
        <strain evidence="1 2">DLE-14</strain>
    </source>
</reference>
<keyword evidence="2" id="KW-1185">Reference proteome</keyword>
<proteinExistence type="predicted"/>
<dbReference type="RefSeq" id="WP_210660674.1">
    <property type="nucleotide sequence ID" value="NZ_JAGKSP010000007.1"/>
</dbReference>
<organism evidence="1 2">
    <name type="scientific">Paenibacillus lignilyticus</name>
    <dbReference type="NCBI Taxonomy" id="1172615"/>
    <lineage>
        <taxon>Bacteria</taxon>
        <taxon>Bacillati</taxon>
        <taxon>Bacillota</taxon>
        <taxon>Bacilli</taxon>
        <taxon>Bacillales</taxon>
        <taxon>Paenibacillaceae</taxon>
        <taxon>Paenibacillus</taxon>
    </lineage>
</organism>
<comment type="caution">
    <text evidence="1">The sequence shown here is derived from an EMBL/GenBank/DDBJ whole genome shotgun (WGS) entry which is preliminary data.</text>
</comment>
<dbReference type="EMBL" id="JAGKSP010000007">
    <property type="protein sequence ID" value="MBP3964778.1"/>
    <property type="molecule type" value="Genomic_DNA"/>
</dbReference>